<reference evidence="1 2" key="1">
    <citation type="submission" date="2016-10" db="EMBL/GenBank/DDBJ databases">
        <authorList>
            <person name="de Groot N.N."/>
        </authorList>
    </citation>
    <scope>NUCLEOTIDE SEQUENCE [LARGE SCALE GENOMIC DNA]</scope>
    <source>
        <strain evidence="1 2">HLD2</strain>
    </source>
</reference>
<dbReference type="STRING" id="415747.SAMN03097708_03094"/>
<evidence type="ECO:0000313" key="2">
    <source>
        <dbReference type="Proteomes" id="UP000199648"/>
    </source>
</evidence>
<name>A0A1G5QZH2_9GAMM</name>
<dbReference type="Pfam" id="PF07751">
    <property type="entry name" value="Abi_2"/>
    <property type="match status" value="1"/>
</dbReference>
<sequence length="333" mass="39259">MRRFAKPPLTIEEQLQLLRNRGLTILHEERASRFLEVVSLFRLSPYMRPFQHGGNPDHHFHAGTTLRQIVTRYRFDSDLRSLVMEAVERVEVAARACISNHMAPAYGAHWYSERRHFKREFDHDRLVGELQTKLEQEAHHFRREAERIQQSRASDETKAERIEHRKRDNYFRFYGQTYAEPPLPPSWAALEELSLGALSRLYKGIARDYDRKQIANRFALPQHVFASWLHTLTFIRNCCAHHARLWNRELPLPPKRPKSQSWSLPHAEPGQPEPGRRIFVVLLMLAYMMNRIAPDHAWKERLVELLDRYPDAPLGSMGFIGNWKRHPVWAGEV</sequence>
<dbReference type="OrthoDB" id="5363652at2"/>
<accession>A0A1G5QZH2</accession>
<keyword evidence="2" id="KW-1185">Reference proteome</keyword>
<organism evidence="1 2">
    <name type="scientific">Thiohalomonas denitrificans</name>
    <dbReference type="NCBI Taxonomy" id="415747"/>
    <lineage>
        <taxon>Bacteria</taxon>
        <taxon>Pseudomonadati</taxon>
        <taxon>Pseudomonadota</taxon>
        <taxon>Gammaproteobacteria</taxon>
        <taxon>Thiohalomonadales</taxon>
        <taxon>Thiohalomonadaceae</taxon>
        <taxon>Thiohalomonas</taxon>
    </lineage>
</organism>
<dbReference type="InterPro" id="IPR011664">
    <property type="entry name" value="Abi_system_AbiD/AbiF-like"/>
</dbReference>
<gene>
    <name evidence="1" type="ORF">SAMN03097708_03094</name>
</gene>
<proteinExistence type="predicted"/>
<dbReference type="RefSeq" id="WP_092998973.1">
    <property type="nucleotide sequence ID" value="NZ_FMWD01000013.1"/>
</dbReference>
<dbReference type="EMBL" id="FMWD01000013">
    <property type="protein sequence ID" value="SCZ67116.1"/>
    <property type="molecule type" value="Genomic_DNA"/>
</dbReference>
<dbReference type="AlphaFoldDB" id="A0A1G5QZH2"/>
<protein>
    <submittedName>
        <fullName evidence="1">Abortive infection bacteriophage resistance protein</fullName>
    </submittedName>
</protein>
<evidence type="ECO:0000313" key="1">
    <source>
        <dbReference type="EMBL" id="SCZ67116.1"/>
    </source>
</evidence>
<dbReference type="Proteomes" id="UP000199648">
    <property type="component" value="Unassembled WGS sequence"/>
</dbReference>